<dbReference type="SMART" id="SM00226">
    <property type="entry name" value="LMWPc"/>
    <property type="match status" value="1"/>
</dbReference>
<dbReference type="OrthoDB" id="9784339at2"/>
<reference evidence="7 8" key="1">
    <citation type="submission" date="2015-05" db="EMBL/GenBank/DDBJ databases">
        <title>Complete genome sequence of a sulfur-oxidizing gammaproteobacterium strain HA5.</title>
        <authorList>
            <person name="Miura A."/>
            <person name="Kojima H."/>
            <person name="Fukui M."/>
        </authorList>
    </citation>
    <scope>NUCLEOTIDE SEQUENCE [LARGE SCALE GENOMIC DNA]</scope>
    <source>
        <strain evidence="7 8">HA5</strain>
    </source>
</reference>
<dbReference type="Proteomes" id="UP000243180">
    <property type="component" value="Chromosome"/>
</dbReference>
<dbReference type="InterPro" id="IPR017867">
    <property type="entry name" value="Tyr_phospatase_low_mol_wt"/>
</dbReference>
<name>A0A1B4XFV1_9GAMM</name>
<feature type="domain" description="Phosphotyrosine protein phosphatase I" evidence="6">
    <location>
        <begin position="2"/>
        <end position="151"/>
    </location>
</feature>
<protein>
    <recommendedName>
        <fullName evidence="2">protein-tyrosine-phosphatase</fullName>
        <ecNumber evidence="2">3.1.3.48</ecNumber>
    </recommendedName>
</protein>
<evidence type="ECO:0000259" key="6">
    <source>
        <dbReference type="SMART" id="SM00226"/>
    </source>
</evidence>
<feature type="active site" description="Nucleophile" evidence="5">
    <location>
        <position position="8"/>
    </location>
</feature>
<dbReference type="SUPFAM" id="SSF52788">
    <property type="entry name" value="Phosphotyrosine protein phosphatases I"/>
    <property type="match status" value="1"/>
</dbReference>
<keyword evidence="3" id="KW-0378">Hydrolase</keyword>
<dbReference type="KEGG" id="slim:SCL_1356"/>
<dbReference type="FunCoup" id="A0A1B4XFV1">
    <property type="interactions" value="430"/>
</dbReference>
<evidence type="ECO:0000313" key="8">
    <source>
        <dbReference type="Proteomes" id="UP000243180"/>
    </source>
</evidence>
<feature type="active site" evidence="5">
    <location>
        <position position="14"/>
    </location>
</feature>
<comment type="similarity">
    <text evidence="1">Belongs to the low molecular weight phosphotyrosine protein phosphatase family.</text>
</comment>
<dbReference type="GO" id="GO:0004725">
    <property type="term" value="F:protein tyrosine phosphatase activity"/>
    <property type="evidence" value="ECO:0007669"/>
    <property type="project" value="UniProtKB-EC"/>
</dbReference>
<dbReference type="PANTHER" id="PTHR11717">
    <property type="entry name" value="LOW MOLECULAR WEIGHT PROTEIN TYROSINE PHOSPHATASE"/>
    <property type="match status" value="1"/>
</dbReference>
<dbReference type="CDD" id="cd16343">
    <property type="entry name" value="LMWPTP"/>
    <property type="match status" value="1"/>
</dbReference>
<dbReference type="PRINTS" id="PR00719">
    <property type="entry name" value="LMWPTPASE"/>
</dbReference>
<dbReference type="InterPro" id="IPR023485">
    <property type="entry name" value="Ptyr_pPase"/>
</dbReference>
<dbReference type="InterPro" id="IPR050438">
    <property type="entry name" value="LMW_PTPase"/>
</dbReference>
<feature type="active site" description="Proton donor" evidence="5">
    <location>
        <position position="125"/>
    </location>
</feature>
<organism evidence="7 8">
    <name type="scientific">Sulfuricaulis limicola</name>
    <dbReference type="NCBI Taxonomy" id="1620215"/>
    <lineage>
        <taxon>Bacteria</taxon>
        <taxon>Pseudomonadati</taxon>
        <taxon>Pseudomonadota</taxon>
        <taxon>Gammaproteobacteria</taxon>
        <taxon>Acidiferrobacterales</taxon>
        <taxon>Acidiferrobacteraceae</taxon>
        <taxon>Sulfuricaulis</taxon>
    </lineage>
</organism>
<evidence type="ECO:0000256" key="3">
    <source>
        <dbReference type="ARBA" id="ARBA00022801"/>
    </source>
</evidence>
<keyword evidence="4" id="KW-0904">Protein phosphatase</keyword>
<evidence type="ECO:0000256" key="5">
    <source>
        <dbReference type="PIRSR" id="PIRSR617867-1"/>
    </source>
</evidence>
<dbReference type="InterPro" id="IPR036196">
    <property type="entry name" value="Ptyr_pPase_sf"/>
</dbReference>
<gene>
    <name evidence="7" type="ORF">SCL_1356</name>
</gene>
<keyword evidence="8" id="KW-1185">Reference proteome</keyword>
<accession>A0A1B4XFV1</accession>
<dbReference type="EC" id="3.1.3.48" evidence="2"/>
<dbReference type="FunFam" id="3.40.50.2300:FF:000113">
    <property type="entry name" value="Low molecular weight protein-tyrosine-phosphatase"/>
    <property type="match status" value="1"/>
</dbReference>
<dbReference type="AlphaFoldDB" id="A0A1B4XFV1"/>
<sequence length="158" mass="17897">MIKVLFVCLGNICRSPTAEGVFRKLVREHQLEHHFEIDSAGTHAYHVGKPPDERAQAACARRGIDISRLSGRQAIAGDIEKFDYVLAMDRENHENLLEICPQGYESRIRLFMEFAPSRPEEEVPDPYFGGAGGFDRVLDMIEDAAQGLLEEIQRTRLK</sequence>
<dbReference type="PANTHER" id="PTHR11717:SF7">
    <property type="entry name" value="LOW MOLECULAR WEIGHT PHOSPHOTYROSINE PROTEIN PHOSPHATASE"/>
    <property type="match status" value="1"/>
</dbReference>
<proteinExistence type="inferred from homology"/>
<dbReference type="EMBL" id="AP014879">
    <property type="protein sequence ID" value="BAV33667.1"/>
    <property type="molecule type" value="Genomic_DNA"/>
</dbReference>
<evidence type="ECO:0000313" key="7">
    <source>
        <dbReference type="EMBL" id="BAV33667.1"/>
    </source>
</evidence>
<dbReference type="RefSeq" id="WP_096360498.1">
    <property type="nucleotide sequence ID" value="NZ_AP014879.1"/>
</dbReference>
<dbReference type="Pfam" id="PF01451">
    <property type="entry name" value="LMWPc"/>
    <property type="match status" value="1"/>
</dbReference>
<evidence type="ECO:0000256" key="4">
    <source>
        <dbReference type="ARBA" id="ARBA00022912"/>
    </source>
</evidence>
<evidence type="ECO:0000256" key="1">
    <source>
        <dbReference type="ARBA" id="ARBA00011063"/>
    </source>
</evidence>
<dbReference type="Gene3D" id="3.40.50.2300">
    <property type="match status" value="1"/>
</dbReference>
<evidence type="ECO:0000256" key="2">
    <source>
        <dbReference type="ARBA" id="ARBA00013064"/>
    </source>
</evidence>
<dbReference type="InParanoid" id="A0A1B4XFV1"/>